<feature type="region of interest" description="Disordered" evidence="3">
    <location>
        <begin position="1"/>
        <end position="20"/>
    </location>
</feature>
<dbReference type="SUPFAM" id="SSF53800">
    <property type="entry name" value="Chelatase"/>
    <property type="match status" value="1"/>
</dbReference>
<evidence type="ECO:0000256" key="2">
    <source>
        <dbReference type="ARBA" id="ARBA00023239"/>
    </source>
</evidence>
<dbReference type="RefSeq" id="WP_182167405.1">
    <property type="nucleotide sequence ID" value="NZ_JACFXV010000064.1"/>
</dbReference>
<evidence type="ECO:0000313" key="5">
    <source>
        <dbReference type="Proteomes" id="UP000541109"/>
    </source>
</evidence>
<dbReference type="AlphaFoldDB" id="A0A839AJ24"/>
<accession>A0A839AJ24</accession>
<sequence length="257" mass="27125">MQQAHSPHSKQPAHANSNVDPADQRPVLLLVAHGAGDFPGANDGIVALASRIGGRLPELDVRTAVLNGRPDVEAVVRDIGPDRDVTVYPHFLSDGYFVRDALPKRLAGLRQPVRMLSPLGLMPGLASIAAHALRRALGPGALPPIVVVSHGSAVGARPRGATLSFAKSLRRALGGPQMACTFLEEEPLFEEKLGAIEKDAAVIRFFAANGGHAEIDVAKELRKRGHTGFVSDPVGLMPGVGELVARNARSAERRSGL</sequence>
<dbReference type="InterPro" id="IPR002762">
    <property type="entry name" value="CbiX-like"/>
</dbReference>
<evidence type="ECO:0008006" key="6">
    <source>
        <dbReference type="Google" id="ProtNLM"/>
    </source>
</evidence>
<comment type="caution">
    <text evidence="4">The sequence shown here is derived from an EMBL/GenBank/DDBJ whole genome shotgun (WGS) entry which is preliminary data.</text>
</comment>
<proteinExistence type="predicted"/>
<dbReference type="Gene3D" id="3.40.50.1400">
    <property type="match status" value="2"/>
</dbReference>
<evidence type="ECO:0000313" key="4">
    <source>
        <dbReference type="EMBL" id="MBA5778767.1"/>
    </source>
</evidence>
<gene>
    <name evidence="4" type="ORF">H2509_16705</name>
</gene>
<reference evidence="4 5" key="1">
    <citation type="submission" date="2020-07" db="EMBL/GenBank/DDBJ databases">
        <title>Stappia sp., F7233, whole genome shotgun sequencing project.</title>
        <authorList>
            <person name="Jiang S."/>
            <person name="Liu Z.W."/>
            <person name="Du Z.J."/>
        </authorList>
    </citation>
    <scope>NUCLEOTIDE SEQUENCE [LARGE SCALE GENOMIC DNA]</scope>
    <source>
        <strain evidence="4 5">F7233</strain>
    </source>
</reference>
<keyword evidence="1" id="KW-0479">Metal-binding</keyword>
<dbReference type="GO" id="GO:0046872">
    <property type="term" value="F:metal ion binding"/>
    <property type="evidence" value="ECO:0007669"/>
    <property type="project" value="UniProtKB-KW"/>
</dbReference>
<dbReference type="EMBL" id="JACFXV010000064">
    <property type="protein sequence ID" value="MBA5778767.1"/>
    <property type="molecule type" value="Genomic_DNA"/>
</dbReference>
<evidence type="ECO:0000256" key="1">
    <source>
        <dbReference type="ARBA" id="ARBA00022723"/>
    </source>
</evidence>
<protein>
    <recommendedName>
        <fullName evidence="6">Cobalamin biosynthesis protein CbiX</fullName>
    </recommendedName>
</protein>
<name>A0A839AJ24_9HYPH</name>
<keyword evidence="5" id="KW-1185">Reference proteome</keyword>
<dbReference type="Proteomes" id="UP000541109">
    <property type="component" value="Unassembled WGS sequence"/>
</dbReference>
<dbReference type="GO" id="GO:0016829">
    <property type="term" value="F:lyase activity"/>
    <property type="evidence" value="ECO:0007669"/>
    <property type="project" value="UniProtKB-KW"/>
</dbReference>
<organism evidence="4 5">
    <name type="scientific">Stappia albiluteola</name>
    <dbReference type="NCBI Taxonomy" id="2758565"/>
    <lineage>
        <taxon>Bacteria</taxon>
        <taxon>Pseudomonadati</taxon>
        <taxon>Pseudomonadota</taxon>
        <taxon>Alphaproteobacteria</taxon>
        <taxon>Hyphomicrobiales</taxon>
        <taxon>Stappiaceae</taxon>
        <taxon>Stappia</taxon>
    </lineage>
</organism>
<evidence type="ECO:0000256" key="3">
    <source>
        <dbReference type="SAM" id="MobiDB-lite"/>
    </source>
</evidence>
<dbReference type="Pfam" id="PF01903">
    <property type="entry name" value="CbiX"/>
    <property type="match status" value="1"/>
</dbReference>
<keyword evidence="2" id="KW-0456">Lyase</keyword>